<evidence type="ECO:0000313" key="3">
    <source>
        <dbReference type="Proteomes" id="UP000298125"/>
    </source>
</evidence>
<feature type="transmembrane region" description="Helical" evidence="1">
    <location>
        <begin position="122"/>
        <end position="138"/>
    </location>
</feature>
<keyword evidence="1" id="KW-0812">Transmembrane</keyword>
<proteinExistence type="predicted"/>
<organism evidence="2 3">
    <name type="scientific">Leptospira perdikensis</name>
    <dbReference type="NCBI Taxonomy" id="2484948"/>
    <lineage>
        <taxon>Bacteria</taxon>
        <taxon>Pseudomonadati</taxon>
        <taxon>Spirochaetota</taxon>
        <taxon>Spirochaetia</taxon>
        <taxon>Leptospirales</taxon>
        <taxon>Leptospiraceae</taxon>
        <taxon>Leptospira</taxon>
    </lineage>
</organism>
<keyword evidence="1" id="KW-1133">Transmembrane helix</keyword>
<evidence type="ECO:0000313" key="2">
    <source>
        <dbReference type="EMBL" id="TGL41459.1"/>
    </source>
</evidence>
<keyword evidence="3" id="KW-1185">Reference proteome</keyword>
<sequence>MNDKIFLRIASGLLIFHLAGHSIGNATWDQTDDPIKQNVIQEMTGHQFPFMGTNRSMGEYFYGYGLITSVALVVFAAYLIFLSFSLDENRNLIKKLIWVTTLGLLGISSIEFIYFFPLAAGTTLLASLFSMMAAISMSKKKQ</sequence>
<dbReference type="Proteomes" id="UP000298125">
    <property type="component" value="Unassembled WGS sequence"/>
</dbReference>
<name>A0A4R9JGP4_9LEPT</name>
<protein>
    <submittedName>
        <fullName evidence="2">Uncharacterized protein</fullName>
    </submittedName>
</protein>
<dbReference type="OrthoDB" id="328786at2"/>
<evidence type="ECO:0000256" key="1">
    <source>
        <dbReference type="SAM" id="Phobius"/>
    </source>
</evidence>
<feature type="transmembrane region" description="Helical" evidence="1">
    <location>
        <begin position="61"/>
        <end position="84"/>
    </location>
</feature>
<dbReference type="RefSeq" id="WP_135578096.1">
    <property type="nucleotide sequence ID" value="NZ_RQGA01000007.1"/>
</dbReference>
<gene>
    <name evidence="2" type="ORF">EHQ49_07790</name>
</gene>
<reference evidence="2" key="1">
    <citation type="journal article" date="2019" name="PLoS Negl. Trop. Dis.">
        <title>Revisiting the worldwide diversity of Leptospira species in the environment.</title>
        <authorList>
            <person name="Vincent A.T."/>
            <person name="Schiettekatte O."/>
            <person name="Bourhy P."/>
            <person name="Veyrier F.J."/>
            <person name="Picardeau M."/>
        </authorList>
    </citation>
    <scope>NUCLEOTIDE SEQUENCE [LARGE SCALE GENOMIC DNA]</scope>
    <source>
        <strain evidence="2">201702692</strain>
    </source>
</reference>
<dbReference type="AlphaFoldDB" id="A0A4R9JGP4"/>
<dbReference type="EMBL" id="RQGA01000007">
    <property type="protein sequence ID" value="TGL41459.1"/>
    <property type="molecule type" value="Genomic_DNA"/>
</dbReference>
<comment type="caution">
    <text evidence="2">The sequence shown here is derived from an EMBL/GenBank/DDBJ whole genome shotgun (WGS) entry which is preliminary data.</text>
</comment>
<dbReference type="InterPro" id="IPR058068">
    <property type="entry name" value="LIC_13387-like"/>
</dbReference>
<dbReference type="NCBIfam" id="NF047765">
    <property type="entry name" value="LIC_13387_fam"/>
    <property type="match status" value="1"/>
</dbReference>
<keyword evidence="1" id="KW-0472">Membrane</keyword>
<accession>A0A4R9JGP4</accession>